<accession>A0AAD9KDF3</accession>
<proteinExistence type="inferred from homology"/>
<dbReference type="PANTHER" id="PTHR11645">
    <property type="entry name" value="PYRROLINE-5-CARBOXYLATE REDUCTASE"/>
    <property type="match status" value="1"/>
</dbReference>
<evidence type="ECO:0000313" key="4">
    <source>
        <dbReference type="Proteomes" id="UP001208570"/>
    </source>
</evidence>
<protein>
    <recommendedName>
        <fullName evidence="2">Pyrroline-5-carboxylate reductase catalytic N-terminal domain-containing protein</fullName>
    </recommendedName>
</protein>
<comment type="similarity">
    <text evidence="1">Belongs to the pyrroline-5-carboxylate reductase family.</text>
</comment>
<gene>
    <name evidence="3" type="ORF">LSH36_8g13001</name>
</gene>
<dbReference type="Pfam" id="PF03807">
    <property type="entry name" value="F420_oxidored"/>
    <property type="match status" value="1"/>
</dbReference>
<evidence type="ECO:0000259" key="2">
    <source>
        <dbReference type="Pfam" id="PF03807"/>
    </source>
</evidence>
<dbReference type="AlphaFoldDB" id="A0AAD9KDF3"/>
<dbReference type="GO" id="GO:0004735">
    <property type="term" value="F:pyrroline-5-carboxylate reductase activity"/>
    <property type="evidence" value="ECO:0007669"/>
    <property type="project" value="TreeGrafter"/>
</dbReference>
<dbReference type="EMBL" id="JAODUP010000008">
    <property type="protein sequence ID" value="KAK2169669.1"/>
    <property type="molecule type" value="Genomic_DNA"/>
</dbReference>
<comment type="caution">
    <text evidence="3">The sequence shown here is derived from an EMBL/GenBank/DDBJ whole genome shotgun (WGS) entry which is preliminary data.</text>
</comment>
<name>A0AAD9KDF3_9ANNE</name>
<dbReference type="SUPFAM" id="SSF51735">
    <property type="entry name" value="NAD(P)-binding Rossmann-fold domains"/>
    <property type="match status" value="1"/>
</dbReference>
<dbReference type="InterPro" id="IPR028939">
    <property type="entry name" value="P5C_Rdtase_cat_N"/>
</dbReference>
<feature type="domain" description="Pyrroline-5-carboxylate reductase catalytic N-terminal" evidence="2">
    <location>
        <begin position="96"/>
        <end position="177"/>
    </location>
</feature>
<evidence type="ECO:0000313" key="3">
    <source>
        <dbReference type="EMBL" id="KAK2169669.1"/>
    </source>
</evidence>
<dbReference type="Gene3D" id="3.40.50.720">
    <property type="entry name" value="NAD(P)-binding Rossmann-like Domain"/>
    <property type="match status" value="1"/>
</dbReference>
<dbReference type="Proteomes" id="UP001208570">
    <property type="component" value="Unassembled WGS sequence"/>
</dbReference>
<dbReference type="GO" id="GO:0055129">
    <property type="term" value="P:L-proline biosynthetic process"/>
    <property type="evidence" value="ECO:0007669"/>
    <property type="project" value="TreeGrafter"/>
</dbReference>
<organism evidence="3 4">
    <name type="scientific">Paralvinella palmiformis</name>
    <dbReference type="NCBI Taxonomy" id="53620"/>
    <lineage>
        <taxon>Eukaryota</taxon>
        <taxon>Metazoa</taxon>
        <taxon>Spiralia</taxon>
        <taxon>Lophotrochozoa</taxon>
        <taxon>Annelida</taxon>
        <taxon>Polychaeta</taxon>
        <taxon>Sedentaria</taxon>
        <taxon>Canalipalpata</taxon>
        <taxon>Terebellida</taxon>
        <taxon>Terebelliformia</taxon>
        <taxon>Alvinellidae</taxon>
        <taxon>Paralvinella</taxon>
    </lineage>
</organism>
<dbReference type="PANTHER" id="PTHR11645:SF58">
    <property type="entry name" value="NADP-DEPENDENT OXIDOREDUCTASE DOMAIN-CONTAINING PROTEIN 1"/>
    <property type="match status" value="1"/>
</dbReference>
<reference evidence="3" key="1">
    <citation type="journal article" date="2023" name="Mol. Biol. Evol.">
        <title>Third-Generation Sequencing Reveals the Adaptive Role of the Epigenome in Three Deep-Sea Polychaetes.</title>
        <authorList>
            <person name="Perez M."/>
            <person name="Aroh O."/>
            <person name="Sun Y."/>
            <person name="Lan Y."/>
            <person name="Juniper S.K."/>
            <person name="Young C.R."/>
            <person name="Angers B."/>
            <person name="Qian P.Y."/>
        </authorList>
    </citation>
    <scope>NUCLEOTIDE SEQUENCE</scope>
    <source>
        <strain evidence="3">P08H-3</strain>
    </source>
</reference>
<sequence>MAVVPKLQAEEIDDLGDITNNLTSLQFESALTEEEKSVIHLRRRSHAHTVTVCAQATYFVSILNEARQIGVHLKNPKVRRASRLVQDDPTRDCINIGIIGCGRLGSHLAHCFLTFAEVSSECLFISTRRPETLDVECVSDNADVASHVNILFLCVLPSQFTTVAEEIRGHIMKGCIVYSLVSAVSIPRLKQLLGYNNIIHPEIEFSEIEAPWDYTMDITGAFCKREILEQTCPITWKKQDCVLWTSEKFAEQLIYSLVNICTQLKLSRTDTVDIVNAVVLGHSTESPLQVIIEQDDITKYGKGDNTEFPFFDLSTTLNRDTPITKKLQMSALRQAYIDRYCYMFQQYIDWRNTSLAQASKQGRLSFG</sequence>
<keyword evidence="4" id="KW-1185">Reference proteome</keyword>
<evidence type="ECO:0000256" key="1">
    <source>
        <dbReference type="ARBA" id="ARBA00005525"/>
    </source>
</evidence>
<dbReference type="InterPro" id="IPR036291">
    <property type="entry name" value="NAD(P)-bd_dom_sf"/>
</dbReference>